<dbReference type="PANTHER" id="PTHR43618:SF8">
    <property type="entry name" value="7ALPHA-HYDROXYSTEROID DEHYDROGENASE"/>
    <property type="match status" value="1"/>
</dbReference>
<dbReference type="InterPro" id="IPR057326">
    <property type="entry name" value="KR_dom"/>
</dbReference>
<evidence type="ECO:0000256" key="1">
    <source>
        <dbReference type="ARBA" id="ARBA00006484"/>
    </source>
</evidence>
<evidence type="ECO:0000256" key="3">
    <source>
        <dbReference type="ARBA" id="ARBA00023002"/>
    </source>
</evidence>
<dbReference type="OrthoDB" id="286404at2"/>
<evidence type="ECO:0000313" key="5">
    <source>
        <dbReference type="EMBL" id="QFU75431.1"/>
    </source>
</evidence>
<feature type="domain" description="Ketoreductase" evidence="4">
    <location>
        <begin position="14"/>
        <end position="197"/>
    </location>
</feature>
<dbReference type="GO" id="GO:0008709">
    <property type="term" value="F:cholate 7-alpha-dehydrogenase (NAD+) activity"/>
    <property type="evidence" value="ECO:0007669"/>
    <property type="project" value="TreeGrafter"/>
</dbReference>
<sequence>MSDYLESLFNLGGKTALVTGGGKGIGRMIAEALLQAGARVYISSRSADDCQAAASEMAELGDCRAFPHDLSRIENIEALAADIESAGHGLDILVNNSGATWGAPLEEFPESGWDKVMDLNVKSPFFIVQKLLPLLKASGTQEAPSRVINISSVAGIVAGSQSAYSYMASKAAISHLTRGLAADLAKDHITVNAIAPGFFASKMTRHLTSEEGIEFMRSVTPLGRIGEPKDVGGLALFLCGASGAFMTGSTIPLAGGMDLGAGY</sequence>
<dbReference type="RefSeq" id="WP_152661538.1">
    <property type="nucleotide sequence ID" value="NZ_CP036422.1"/>
</dbReference>
<dbReference type="Gene3D" id="3.40.50.720">
    <property type="entry name" value="NAD(P)-binding Rossmann-like Domain"/>
    <property type="match status" value="1"/>
</dbReference>
<name>A0A5P9NI05_9GAMM</name>
<proteinExistence type="inferred from homology"/>
<dbReference type="PANTHER" id="PTHR43618">
    <property type="entry name" value="7-ALPHA-HYDROXYSTEROID DEHYDROGENASE"/>
    <property type="match status" value="1"/>
</dbReference>
<dbReference type="GO" id="GO:0005829">
    <property type="term" value="C:cytosol"/>
    <property type="evidence" value="ECO:0007669"/>
    <property type="project" value="TreeGrafter"/>
</dbReference>
<dbReference type="Proteomes" id="UP000326287">
    <property type="component" value="Chromosome"/>
</dbReference>
<dbReference type="EMBL" id="CP036422">
    <property type="protein sequence ID" value="QFU75431.1"/>
    <property type="molecule type" value="Genomic_DNA"/>
</dbReference>
<organism evidence="5 6">
    <name type="scientific">Halioglobus maricola</name>
    <dbReference type="NCBI Taxonomy" id="2601894"/>
    <lineage>
        <taxon>Bacteria</taxon>
        <taxon>Pseudomonadati</taxon>
        <taxon>Pseudomonadota</taxon>
        <taxon>Gammaproteobacteria</taxon>
        <taxon>Cellvibrionales</taxon>
        <taxon>Halieaceae</taxon>
        <taxon>Halioglobus</taxon>
    </lineage>
</organism>
<dbReference type="InterPro" id="IPR052178">
    <property type="entry name" value="Sec_Metab_Biosynth_SDR"/>
</dbReference>
<comment type="similarity">
    <text evidence="1">Belongs to the short-chain dehydrogenases/reductases (SDR) family.</text>
</comment>
<evidence type="ECO:0000259" key="4">
    <source>
        <dbReference type="SMART" id="SM00822"/>
    </source>
</evidence>
<protein>
    <submittedName>
        <fullName evidence="5">SDR family oxidoreductase</fullName>
    </submittedName>
</protein>
<dbReference type="KEGG" id="halc:EY643_07060"/>
<dbReference type="PRINTS" id="PR00081">
    <property type="entry name" value="GDHRDH"/>
</dbReference>
<keyword evidence="3" id="KW-0560">Oxidoreductase</keyword>
<dbReference type="InterPro" id="IPR036291">
    <property type="entry name" value="NAD(P)-bd_dom_sf"/>
</dbReference>
<dbReference type="FunFam" id="3.40.50.720:FF:000084">
    <property type="entry name" value="Short-chain dehydrogenase reductase"/>
    <property type="match status" value="1"/>
</dbReference>
<reference evidence="5 6" key="1">
    <citation type="submission" date="2019-02" db="EMBL/GenBank/DDBJ databases">
        <authorList>
            <person name="Li S.-H."/>
        </authorList>
    </citation>
    <scope>NUCLEOTIDE SEQUENCE [LARGE SCALE GENOMIC DNA]</scope>
    <source>
        <strain evidence="5 6">IMCC14385</strain>
    </source>
</reference>
<gene>
    <name evidence="5" type="ORF">EY643_07060</name>
</gene>
<dbReference type="Pfam" id="PF13561">
    <property type="entry name" value="adh_short_C2"/>
    <property type="match status" value="1"/>
</dbReference>
<keyword evidence="2" id="KW-0521">NADP</keyword>
<dbReference type="InterPro" id="IPR002347">
    <property type="entry name" value="SDR_fam"/>
</dbReference>
<dbReference type="SUPFAM" id="SSF51735">
    <property type="entry name" value="NAD(P)-binding Rossmann-fold domains"/>
    <property type="match status" value="1"/>
</dbReference>
<dbReference type="AlphaFoldDB" id="A0A5P9NI05"/>
<keyword evidence="6" id="KW-1185">Reference proteome</keyword>
<evidence type="ECO:0000313" key="6">
    <source>
        <dbReference type="Proteomes" id="UP000326287"/>
    </source>
</evidence>
<dbReference type="SMART" id="SM00822">
    <property type="entry name" value="PKS_KR"/>
    <property type="match status" value="1"/>
</dbReference>
<accession>A0A5P9NI05</accession>
<evidence type="ECO:0000256" key="2">
    <source>
        <dbReference type="ARBA" id="ARBA00022857"/>
    </source>
</evidence>
<dbReference type="PRINTS" id="PR00080">
    <property type="entry name" value="SDRFAMILY"/>
</dbReference>